<dbReference type="InterPro" id="IPR035892">
    <property type="entry name" value="C2_domain_sf"/>
</dbReference>
<dbReference type="Pfam" id="PF23554">
    <property type="entry name" value="TPR_DOCK"/>
    <property type="match status" value="2"/>
</dbReference>
<keyword evidence="2 5" id="KW-0728">SH3 domain</keyword>
<dbReference type="Proteomes" id="UP000018087">
    <property type="component" value="Unassembled WGS sequence"/>
</dbReference>
<dbReference type="STRING" id="1391915.U7PMU6"/>
<feature type="region of interest" description="Disordered" evidence="7">
    <location>
        <begin position="2024"/>
        <end position="2066"/>
    </location>
</feature>
<feature type="compositionally biased region" description="Low complexity" evidence="7">
    <location>
        <begin position="2024"/>
        <end position="2036"/>
    </location>
</feature>
<dbReference type="Pfam" id="PF16172">
    <property type="entry name" value="DOCK_N"/>
    <property type="match status" value="1"/>
</dbReference>
<feature type="region of interest" description="Disordered" evidence="7">
    <location>
        <begin position="1202"/>
        <end position="1229"/>
    </location>
</feature>
<keyword evidence="12" id="KW-1185">Reference proteome</keyword>
<comment type="subcellular location">
    <subcellularLocation>
        <location evidence="1">Cytoplasm</location>
    </subcellularLocation>
</comment>
<feature type="compositionally biased region" description="Basic and acidic residues" evidence="7">
    <location>
        <begin position="2134"/>
        <end position="2144"/>
    </location>
</feature>
<evidence type="ECO:0000313" key="11">
    <source>
        <dbReference type="EMBL" id="ERS95840.1"/>
    </source>
</evidence>
<dbReference type="CDD" id="cd11684">
    <property type="entry name" value="DHR2_DOCK"/>
    <property type="match status" value="1"/>
</dbReference>
<evidence type="ECO:0000259" key="8">
    <source>
        <dbReference type="PROSITE" id="PS50002"/>
    </source>
</evidence>
<dbReference type="GO" id="GO:0005886">
    <property type="term" value="C:plasma membrane"/>
    <property type="evidence" value="ECO:0007669"/>
    <property type="project" value="TreeGrafter"/>
</dbReference>
<keyword evidence="4" id="KW-0597">Phosphoprotein</keyword>
<dbReference type="SMART" id="SM00326">
    <property type="entry name" value="SH3"/>
    <property type="match status" value="1"/>
</dbReference>
<feature type="domain" description="DOCKER" evidence="10">
    <location>
        <begin position="1563"/>
        <end position="2009"/>
    </location>
</feature>
<dbReference type="PANTHER" id="PTHR45653">
    <property type="entry name" value="DEDICATOR OF CYTOKINESIS"/>
    <property type="match status" value="1"/>
</dbReference>
<feature type="region of interest" description="Disordered" evidence="7">
    <location>
        <begin position="1922"/>
        <end position="1964"/>
    </location>
</feature>
<dbReference type="InterPro" id="IPR027357">
    <property type="entry name" value="DOCKER_dom"/>
</dbReference>
<evidence type="ECO:0000256" key="1">
    <source>
        <dbReference type="ARBA" id="ARBA00004496"/>
    </source>
</evidence>
<feature type="region of interest" description="Disordered" evidence="7">
    <location>
        <begin position="158"/>
        <end position="208"/>
    </location>
</feature>
<evidence type="ECO:0000256" key="2">
    <source>
        <dbReference type="ARBA" id="ARBA00022443"/>
    </source>
</evidence>
<dbReference type="Gene3D" id="1.25.40.410">
    <property type="match status" value="1"/>
</dbReference>
<evidence type="ECO:0008006" key="13">
    <source>
        <dbReference type="Google" id="ProtNLM"/>
    </source>
</evidence>
<feature type="region of interest" description="Disordered" evidence="7">
    <location>
        <begin position="432"/>
        <end position="554"/>
    </location>
</feature>
<dbReference type="Gene3D" id="1.20.1270.350">
    <property type="entry name" value="Dedicator of cytokinesis N-terminal subdomain"/>
    <property type="match status" value="1"/>
</dbReference>
<proteinExistence type="inferred from homology"/>
<organism evidence="11 12">
    <name type="scientific">Sporothrix schenckii (strain ATCC 58251 / de Perez 2211183)</name>
    <name type="common">Rose-picker's disease fungus</name>
    <dbReference type="NCBI Taxonomy" id="1391915"/>
    <lineage>
        <taxon>Eukaryota</taxon>
        <taxon>Fungi</taxon>
        <taxon>Dikarya</taxon>
        <taxon>Ascomycota</taxon>
        <taxon>Pezizomycotina</taxon>
        <taxon>Sordariomycetes</taxon>
        <taxon>Sordariomycetidae</taxon>
        <taxon>Ophiostomatales</taxon>
        <taxon>Ophiostomataceae</taxon>
        <taxon>Sporothrix</taxon>
    </lineage>
</organism>
<evidence type="ECO:0000256" key="7">
    <source>
        <dbReference type="SAM" id="MobiDB-lite"/>
    </source>
</evidence>
<feature type="compositionally biased region" description="Low complexity" evidence="7">
    <location>
        <begin position="2145"/>
        <end position="2161"/>
    </location>
</feature>
<accession>U7PMU6</accession>
<feature type="compositionally biased region" description="Polar residues" evidence="7">
    <location>
        <begin position="498"/>
        <end position="509"/>
    </location>
</feature>
<dbReference type="InterPro" id="IPR043161">
    <property type="entry name" value="DOCK_C_lobe_A"/>
</dbReference>
<feature type="compositionally biased region" description="Gly residues" evidence="7">
    <location>
        <begin position="2268"/>
        <end position="2278"/>
    </location>
</feature>
<dbReference type="AlphaFoldDB" id="U7PMU6"/>
<dbReference type="SUPFAM" id="SSF48371">
    <property type="entry name" value="ARM repeat"/>
    <property type="match status" value="1"/>
</dbReference>
<comment type="similarity">
    <text evidence="6">Belongs to the DOCK family.</text>
</comment>
<reference evidence="12" key="1">
    <citation type="journal article" date="2014" name="Genome Announc.">
        <title>Genome sequence of the pathogenic fungus Sporothrix schenckii (ATCC 58251).</title>
        <authorList>
            <person name="Cuomo C.A."/>
            <person name="Rodriguez-Del Valle N."/>
            <person name="Perez-Sanchez L."/>
            <person name="Abouelleil A."/>
            <person name="Goldberg J."/>
            <person name="Young S."/>
            <person name="Zeng Q."/>
            <person name="Birren B.W."/>
        </authorList>
    </citation>
    <scope>NUCLEOTIDE SEQUENCE [LARGE SCALE GENOMIC DNA]</scope>
    <source>
        <strain evidence="12">ATCC 58251 / de Perez 2211183</strain>
    </source>
</reference>
<gene>
    <name evidence="11" type="ORF">HMPREF1624_07917</name>
</gene>
<dbReference type="InterPro" id="IPR036028">
    <property type="entry name" value="SH3-like_dom_sf"/>
</dbReference>
<feature type="compositionally biased region" description="Polar residues" evidence="7">
    <location>
        <begin position="525"/>
        <end position="546"/>
    </location>
</feature>
<dbReference type="GO" id="GO:0007264">
    <property type="term" value="P:small GTPase-mediated signal transduction"/>
    <property type="evidence" value="ECO:0007669"/>
    <property type="project" value="InterPro"/>
</dbReference>
<feature type="region of interest" description="Disordered" evidence="7">
    <location>
        <begin position="2092"/>
        <end position="2290"/>
    </location>
</feature>
<protein>
    <recommendedName>
        <fullName evidence="13">SH3 domain-containing protein</fullName>
    </recommendedName>
</protein>
<evidence type="ECO:0000313" key="12">
    <source>
        <dbReference type="Proteomes" id="UP000018087"/>
    </source>
</evidence>
<dbReference type="Gene3D" id="2.60.40.150">
    <property type="entry name" value="C2 domain"/>
    <property type="match status" value="1"/>
</dbReference>
<feature type="domain" description="SH3" evidence="8">
    <location>
        <begin position="7"/>
        <end position="87"/>
    </location>
</feature>
<dbReference type="CDD" id="cd08679">
    <property type="entry name" value="C2_DOCK180_related"/>
    <property type="match status" value="1"/>
</dbReference>
<feature type="domain" description="C2 DOCK-type" evidence="9">
    <location>
        <begin position="665"/>
        <end position="850"/>
    </location>
</feature>
<dbReference type="InterPro" id="IPR016024">
    <property type="entry name" value="ARM-type_fold"/>
</dbReference>
<feature type="compositionally biased region" description="Acidic residues" evidence="7">
    <location>
        <begin position="1938"/>
        <end position="1962"/>
    </location>
</feature>
<evidence type="ECO:0000259" key="9">
    <source>
        <dbReference type="PROSITE" id="PS51650"/>
    </source>
</evidence>
<name>U7PMU6_SPOS1</name>
<dbReference type="InterPro" id="IPR027007">
    <property type="entry name" value="C2_DOCK-type_domain"/>
</dbReference>
<evidence type="ECO:0000259" key="10">
    <source>
        <dbReference type="PROSITE" id="PS51651"/>
    </source>
</evidence>
<feature type="compositionally biased region" description="Polar residues" evidence="7">
    <location>
        <begin position="163"/>
        <end position="184"/>
    </location>
</feature>
<feature type="compositionally biased region" description="Low complexity" evidence="7">
    <location>
        <begin position="2210"/>
        <end position="2226"/>
    </location>
</feature>
<dbReference type="InterPro" id="IPR042455">
    <property type="entry name" value="DOCK_N_sub1"/>
</dbReference>
<evidence type="ECO:0000256" key="5">
    <source>
        <dbReference type="PROSITE-ProRule" id="PRU00192"/>
    </source>
</evidence>
<evidence type="ECO:0000256" key="3">
    <source>
        <dbReference type="ARBA" id="ARBA00022490"/>
    </source>
</evidence>
<dbReference type="OrthoDB" id="18896at2759"/>
<dbReference type="GO" id="GO:0005085">
    <property type="term" value="F:guanyl-nucleotide exchange factor activity"/>
    <property type="evidence" value="ECO:0007669"/>
    <property type="project" value="InterPro"/>
</dbReference>
<evidence type="ECO:0000256" key="6">
    <source>
        <dbReference type="PROSITE-ProRule" id="PRU00983"/>
    </source>
</evidence>
<dbReference type="PANTHER" id="PTHR45653:SF10">
    <property type="entry name" value="MYOBLAST CITY, ISOFORM B"/>
    <property type="match status" value="1"/>
</dbReference>
<dbReference type="GO" id="GO:0031267">
    <property type="term" value="F:small GTPase binding"/>
    <property type="evidence" value="ECO:0007669"/>
    <property type="project" value="TreeGrafter"/>
</dbReference>
<evidence type="ECO:0000256" key="4">
    <source>
        <dbReference type="ARBA" id="ARBA00022553"/>
    </source>
</evidence>
<feature type="region of interest" description="Disordered" evidence="7">
    <location>
        <begin position="92"/>
        <end position="141"/>
    </location>
</feature>
<dbReference type="PROSITE" id="PS51651">
    <property type="entry name" value="DOCKER"/>
    <property type="match status" value="1"/>
</dbReference>
<dbReference type="PROSITE" id="PS50002">
    <property type="entry name" value="SH3"/>
    <property type="match status" value="1"/>
</dbReference>
<dbReference type="GO" id="GO:0005737">
    <property type="term" value="C:cytoplasm"/>
    <property type="evidence" value="ECO:0007669"/>
    <property type="project" value="UniProtKB-SubCell"/>
</dbReference>
<feature type="compositionally biased region" description="Basic and acidic residues" evidence="7">
    <location>
        <begin position="2246"/>
        <end position="2260"/>
    </location>
</feature>
<dbReference type="InterPro" id="IPR001452">
    <property type="entry name" value="SH3_domain"/>
</dbReference>
<dbReference type="InterPro" id="IPR056372">
    <property type="entry name" value="TPR_DOCK"/>
</dbReference>
<sequence>MPWQPLPHIAFAVATFPFAASHPEDLVLEIGDELYIIEETTDGSWLRGYLLKPPSLLAGLTSVKGQTLEARVFSGIFPRSCVEVRELLGESVAGDEDDEHENDKTAADGSDDGAGGENQTGDPHGSDSAKSGIAGQRPAKKREALKELELSVINGTADGYAKSSRTSNPSSRARSMATISSQERLSVPVKRDPNAPRPQAPVPMLKIGDETPTSAGEPLIDEIASCLREWHSTNLHELLLTRQYHKLDILSQLIASLNLARQQFLHNVLTTWEYSILREKTVWDLVRVNKLCGGEVIVRDPVQRGRILTGDDSVVEITQLQSIMSMLSEPPQPQVEPTALHHLLVDVKGFAGASTEDTTLVLSLVGRVGGSLVRLSENFSISTPPGGSINNLTKGLAMRSLFTDLSSADIGEAPALDSDLFLVVAVRSAQQISTAAQPHSGKPASRSGSGSHGHGAGVPMSGSGAPKDGNRPPLSSGNKSVRRSLMWSGKSSRAALSRSANTKLDSLNEQGEDRPGTGGAPASRDGQSQPPSTATSKSAGRSSFDGSTGHYMTTDRMTGVGVLKLNAVMRRQNDEVEHVINIWAPSDRVGEKQQTGDDWDPLIQELMHSRSGQFEKSRGSERVQVHLRAFNHQDADVLIRATPTLLAGVGKTNKMGFSGAPTKPRSDIYVTLQDAMLSRQVQLSRYGTSPAALPNGMHGNNLQVTLEVRRANGERIDNCIFPYSNGEGLSTWRSLAAERSEGWRQTLRLSLVPQDVSSAHVVMFVADMPNPPFAVAYMPLWDQSAFVRDGAHSLLLYRVDENTVAPRPPANAPPGRGGYLSLPWVSKGRGDAQSEVTGPLAALRVESYLCSTRFSQDRVVLGLLKWREGLKENVPSLLQQLIFVPEIEVVKLLSDVLDALFAILVDYAGNDEYEDLVFTALVRVLDIVHDRRFNVGPLVDHYAENKFNYPFATPCLVRSFTRLLAKPTEPQISRKLRATFKVVRHILKFITHARDQQKVKEAGIGITSSSPGFTRHLQSIFKALEAMMRNTAPVLVGSQTLAVQHFHTWLPELSNLLTTEEILHIAIDFMDACANVKGKLVLYKLVLIINYSRLEIFSHPEQRSALSANTVRWIAPHWGHSDEVTEQWKEQVRLCCSILASQIDHLGPEIPDYVPKILESYLAIQHSIETAAAAAGANTPAKPPRTRLSLLFPTQYPFASRPVALPESGSEDSLDGRPQPTDQQKLLQRQQQQPVFDEALVELSAILSAVSNSPSGMQLELADGDLAVILENTLRVHMSILRGEAFPSTWLSTHIFHHKSIMRTLQYLSTILLESFLPDPDDAESFNTELWKLLFTTLLMLVSSPSLALETFPEQKRRAVWKIAGDVREHGADLLRRTWEAIGWDATADEQQRYGLSKMGGYQVQYVPTLVGPIVELCLSVHEGLRRMAVEVLQTMIVSEWTLSEDLFIIQAEIIDYLDHYFKTKPLTESILQKLFVGELLARFTALADVPDEPLYTALRELIATIDEFLDLLVAVHGGDGGGAVTGSSAAGALAAASGANSGIPASGEASHLINRLRLMEFLRDMQKEEMFVRYVHQLASLQAASRNHAEAGLALRLHAELYEWDPLRTAPALSDPPFPAQSHFERKERIYFDMIKHFEEGEAWSSALAAYKELQVQYETNIYDFSKLARTERAIATVYETIAKSDRLVPKYFRVMFRGLGFPANVRDKEFVYEGSPNERTSAFTDRLQEQYPAAQIVVMPSAPGAGGSRAGSGLIAGAGSTATEDMIEDIVEGQFLVVSAISPHRDLRHHVFQRARVPQVIREYLVSSHPQVFSTSLTRQTTGPVAEHYVHKTTYTTAEVFPTILRRSEIVTVGETRLSAKETALERILRKTAEMTTVEKKVAEGDSSPETAQVLLDAISISVNPSSESSVVSYRELLPTSGRRGKQSGSDVAEKGEDDDNDDDDELDEDDEDETPEMDPQENAIKMALVDHAMMIKRSLALLARSSNDSLSSHADDLMQYFEATFAPEIAIFTPQAVIETTTTSPTWPRSSPTESAPPRLPDVASTLEGTANGPRPSGGHAVESGGAVVEEASAVQPIAALRQGRGTRLSFLGGGATTGRKRDSIHMSNSESTIHETSRKSSVGAAEMDSVSEHSRSRSKENANPNANANANANAANNRRSFFRPNGSDKTPPMPQYTPSMETTIVGGAQYGHSSTNGNGTPRPTKSGSSGSNNYYTTSTSNNRAPAEANKPKSGAGEWVAELSRKSSDLTSMDRKRSMSSSAGNGQGVSNGVGGEVDDPGPAKMGGVRKRLSMLKLGKKSSKANGFMGAVDEE</sequence>
<dbReference type="eggNOG" id="KOG1998">
    <property type="taxonomic scope" value="Eukaryota"/>
</dbReference>
<dbReference type="EMBL" id="KI440852">
    <property type="protein sequence ID" value="ERS95840.1"/>
    <property type="molecule type" value="Genomic_DNA"/>
</dbReference>
<dbReference type="InterPro" id="IPR032376">
    <property type="entry name" value="DOCK_N"/>
</dbReference>
<dbReference type="Pfam" id="PF14429">
    <property type="entry name" value="DOCK-C2"/>
    <property type="match status" value="1"/>
</dbReference>
<feature type="compositionally biased region" description="Polar residues" evidence="7">
    <location>
        <begin position="2195"/>
        <end position="2209"/>
    </location>
</feature>
<dbReference type="PROSITE" id="PS51650">
    <property type="entry name" value="C2_DOCK"/>
    <property type="match status" value="1"/>
</dbReference>
<dbReference type="HOGENOM" id="CLU_000595_0_1_1"/>
<dbReference type="InterPro" id="IPR026791">
    <property type="entry name" value="DOCK"/>
</dbReference>
<dbReference type="SUPFAM" id="SSF50044">
    <property type="entry name" value="SH3-domain"/>
    <property type="match status" value="1"/>
</dbReference>
<dbReference type="Gene3D" id="2.30.30.40">
    <property type="entry name" value="SH3 Domains"/>
    <property type="match status" value="1"/>
</dbReference>
<keyword evidence="3" id="KW-0963">Cytoplasm</keyword>